<dbReference type="PROSITE" id="PS50929">
    <property type="entry name" value="ABC_TM1F"/>
    <property type="match status" value="1"/>
</dbReference>
<dbReference type="PROSITE" id="PS00675">
    <property type="entry name" value="SIGMA54_INTERACT_1"/>
    <property type="match status" value="1"/>
</dbReference>
<dbReference type="InterPro" id="IPR017871">
    <property type="entry name" value="ABC_transporter-like_CS"/>
</dbReference>
<dbReference type="InterPro" id="IPR039421">
    <property type="entry name" value="Type_1_exporter"/>
</dbReference>
<evidence type="ECO:0000313" key="10">
    <source>
        <dbReference type="EMBL" id="QHQ68537.1"/>
    </source>
</evidence>
<dbReference type="InterPro" id="IPR003439">
    <property type="entry name" value="ABC_transporter-like_ATP-bd"/>
</dbReference>
<evidence type="ECO:0000256" key="6">
    <source>
        <dbReference type="ARBA" id="ARBA00023136"/>
    </source>
</evidence>
<dbReference type="PANTHER" id="PTHR24221:SF654">
    <property type="entry name" value="ATP-BINDING CASSETTE SUB-FAMILY B MEMBER 6"/>
    <property type="match status" value="1"/>
</dbReference>
<evidence type="ECO:0000259" key="8">
    <source>
        <dbReference type="PROSITE" id="PS50893"/>
    </source>
</evidence>
<dbReference type="InterPro" id="IPR003593">
    <property type="entry name" value="AAA+_ATPase"/>
</dbReference>
<dbReference type="InterPro" id="IPR036640">
    <property type="entry name" value="ABC1_TM_sf"/>
</dbReference>
<evidence type="ECO:0000256" key="2">
    <source>
        <dbReference type="ARBA" id="ARBA00022692"/>
    </source>
</evidence>
<proteinExistence type="predicted"/>
<dbReference type="Gene3D" id="1.20.1560.10">
    <property type="entry name" value="ABC transporter type 1, transmembrane domain"/>
    <property type="match status" value="1"/>
</dbReference>
<dbReference type="GO" id="GO:0005886">
    <property type="term" value="C:plasma membrane"/>
    <property type="evidence" value="ECO:0007669"/>
    <property type="project" value="UniProtKB-SubCell"/>
</dbReference>
<organism evidence="10 11">
    <name type="scientific">Lactobacillus crispatus</name>
    <dbReference type="NCBI Taxonomy" id="47770"/>
    <lineage>
        <taxon>Bacteria</taxon>
        <taxon>Bacillati</taxon>
        <taxon>Bacillota</taxon>
        <taxon>Bacilli</taxon>
        <taxon>Lactobacillales</taxon>
        <taxon>Lactobacillaceae</taxon>
        <taxon>Lactobacillus</taxon>
    </lineage>
</organism>
<keyword evidence="6 7" id="KW-0472">Membrane</keyword>
<dbReference type="GO" id="GO:0005524">
    <property type="term" value="F:ATP binding"/>
    <property type="evidence" value="ECO:0007669"/>
    <property type="project" value="UniProtKB-KW"/>
</dbReference>
<dbReference type="GO" id="GO:0034040">
    <property type="term" value="F:ATPase-coupled lipid transmembrane transporter activity"/>
    <property type="evidence" value="ECO:0007669"/>
    <property type="project" value="TreeGrafter"/>
</dbReference>
<comment type="subcellular location">
    <subcellularLocation>
        <location evidence="1">Cell membrane</location>
        <topology evidence="1">Multi-pass membrane protein</topology>
    </subcellularLocation>
</comment>
<dbReference type="EMBL" id="CP047142">
    <property type="protein sequence ID" value="QHQ68537.1"/>
    <property type="molecule type" value="Genomic_DNA"/>
</dbReference>
<dbReference type="Proteomes" id="UP000464915">
    <property type="component" value="Chromosome"/>
</dbReference>
<dbReference type="InterPro" id="IPR011527">
    <property type="entry name" value="ABC1_TM_dom"/>
</dbReference>
<evidence type="ECO:0000256" key="7">
    <source>
        <dbReference type="SAM" id="Phobius"/>
    </source>
</evidence>
<dbReference type="GO" id="GO:0140359">
    <property type="term" value="F:ABC-type transporter activity"/>
    <property type="evidence" value="ECO:0007669"/>
    <property type="project" value="InterPro"/>
</dbReference>
<dbReference type="GO" id="GO:0016887">
    <property type="term" value="F:ATP hydrolysis activity"/>
    <property type="evidence" value="ECO:0007669"/>
    <property type="project" value="InterPro"/>
</dbReference>
<dbReference type="Gene3D" id="3.40.50.300">
    <property type="entry name" value="P-loop containing nucleotide triphosphate hydrolases"/>
    <property type="match status" value="1"/>
</dbReference>
<dbReference type="RefSeq" id="WP_065989451.1">
    <property type="nucleotide sequence ID" value="NZ_CP047142.1"/>
</dbReference>
<feature type="transmembrane region" description="Helical" evidence="7">
    <location>
        <begin position="47"/>
        <end position="68"/>
    </location>
</feature>
<evidence type="ECO:0000256" key="4">
    <source>
        <dbReference type="ARBA" id="ARBA00022840"/>
    </source>
</evidence>
<dbReference type="PROSITE" id="PS50893">
    <property type="entry name" value="ABC_TRANSPORTER_2"/>
    <property type="match status" value="1"/>
</dbReference>
<dbReference type="InterPro" id="IPR027417">
    <property type="entry name" value="P-loop_NTPase"/>
</dbReference>
<feature type="domain" description="ABC transmembrane type-1" evidence="9">
    <location>
        <begin position="41"/>
        <end position="292"/>
    </location>
</feature>
<evidence type="ECO:0000259" key="9">
    <source>
        <dbReference type="PROSITE" id="PS50929"/>
    </source>
</evidence>
<accession>A0AB37DID1</accession>
<dbReference type="Pfam" id="PF00005">
    <property type="entry name" value="ABC_tran"/>
    <property type="match status" value="1"/>
</dbReference>
<feature type="transmembrane region" description="Helical" evidence="7">
    <location>
        <begin position="12"/>
        <end position="35"/>
    </location>
</feature>
<feature type="transmembrane region" description="Helical" evidence="7">
    <location>
        <begin position="130"/>
        <end position="163"/>
    </location>
</feature>
<keyword evidence="4 10" id="KW-0067">ATP-binding</keyword>
<dbReference type="SMART" id="SM00382">
    <property type="entry name" value="AAA"/>
    <property type="match status" value="1"/>
</dbReference>
<name>A0AB37DID1_9LACO</name>
<evidence type="ECO:0000313" key="11">
    <source>
        <dbReference type="Proteomes" id="UP000464915"/>
    </source>
</evidence>
<dbReference type="InterPro" id="IPR025662">
    <property type="entry name" value="Sigma_54_int_dom_ATP-bd_1"/>
</dbReference>
<keyword evidence="2 7" id="KW-0812">Transmembrane</keyword>
<evidence type="ECO:0000256" key="1">
    <source>
        <dbReference type="ARBA" id="ARBA00004651"/>
    </source>
</evidence>
<protein>
    <submittedName>
        <fullName evidence="10">ATP-binding cassette domain-containing protein</fullName>
    </submittedName>
</protein>
<evidence type="ECO:0000256" key="5">
    <source>
        <dbReference type="ARBA" id="ARBA00022989"/>
    </source>
</evidence>
<feature type="domain" description="ABC transporter" evidence="8">
    <location>
        <begin position="319"/>
        <end position="524"/>
    </location>
</feature>
<dbReference type="SUPFAM" id="SSF52540">
    <property type="entry name" value="P-loop containing nucleoside triphosphate hydrolases"/>
    <property type="match status" value="1"/>
</dbReference>
<dbReference type="SUPFAM" id="SSF90123">
    <property type="entry name" value="ABC transporter transmembrane region"/>
    <property type="match status" value="1"/>
</dbReference>
<keyword evidence="5 7" id="KW-1133">Transmembrane helix</keyword>
<dbReference type="Pfam" id="PF00664">
    <property type="entry name" value="ABC_membrane"/>
    <property type="match status" value="1"/>
</dbReference>
<sequence>MSFKGLYSVNKLRMTALLILEFLTSGLTIGVSYINTYQIMAVKEGKWQQFIVLIMAALFAFVISYIGLNVCQYWIEKQIQQYNHQVRAKIVNHYFYDQKVHNTAKVQNRLTNDLNLITQSKLSVYTDIPYYAAQIIFSCIGLLLFHWSLLVVVLILGTLSFYLPKFLHPVMQRAASRLSKANQNYLDVAEKWLDGLAELRKFTAEAQLSKVMDQASDTLEKANVSRTGTVQALTILNKATAAILQFALLAVTAILVTKHLVLFGVIVTVESFSLYINSSFRMLITELGQIHSVDGLNKEIDQDSTKVDNSLVLKSPASLTTANVSVRFANGKVIHFPDLDIKKGEKVLLTGDSGAGKTTLFKVLLGKIKPHTGRVNFKDEAGNDLEICKVKLGYIPQDPVLFPDSIENNITMFNSKLSDRVRYYVDKFSFKHDIEKMPLGLQTKINLQELNVSGGQRQKIVLARAAIHDDDFLLIDEGTGAIDQKATIRILKELANSPATIIFIAHNFNEKMNSLFDKEVHLTSK</sequence>
<dbReference type="PROSITE" id="PS00211">
    <property type="entry name" value="ABC_TRANSPORTER_1"/>
    <property type="match status" value="1"/>
</dbReference>
<dbReference type="PANTHER" id="PTHR24221">
    <property type="entry name" value="ATP-BINDING CASSETTE SUB-FAMILY B"/>
    <property type="match status" value="1"/>
</dbReference>
<reference evidence="10 11" key="1">
    <citation type="submission" date="2019-12" db="EMBL/GenBank/DDBJ databases">
        <title>Complete Genome Sequences of Lactobacillus strains, C25 and P38, Isolated from Chicken Cecum.</title>
        <authorList>
            <person name="Hassan H.M."/>
            <person name="Mendoza M."/>
            <person name="Rezvani M."/>
            <person name="Koci M.D."/>
            <person name="Dickey A.N."/>
            <person name="Scholl E.H."/>
        </authorList>
    </citation>
    <scope>NUCLEOTIDE SEQUENCE [LARGE SCALE GENOMIC DNA]</scope>
    <source>
        <strain evidence="10 11">C25</strain>
    </source>
</reference>
<keyword evidence="3" id="KW-0547">Nucleotide-binding</keyword>
<dbReference type="AlphaFoldDB" id="A0AB37DID1"/>
<evidence type="ECO:0000256" key="3">
    <source>
        <dbReference type="ARBA" id="ARBA00022741"/>
    </source>
</evidence>
<gene>
    <name evidence="10" type="ORF">GSR61_08195</name>
</gene>